<name>A0A518JYD5_9BACT</name>
<proteinExistence type="predicted"/>
<dbReference type="AlphaFoldDB" id="A0A518JYD5"/>
<gene>
    <name evidence="1" type="ORF">Poly24_42820</name>
</gene>
<keyword evidence="2" id="KW-1185">Reference proteome</keyword>
<accession>A0A518JYD5</accession>
<protein>
    <submittedName>
        <fullName evidence="1">Uncharacterized protein</fullName>
    </submittedName>
</protein>
<dbReference type="EMBL" id="CP036348">
    <property type="protein sequence ID" value="QDV70558.1"/>
    <property type="molecule type" value="Genomic_DNA"/>
</dbReference>
<dbReference type="Proteomes" id="UP000315082">
    <property type="component" value="Chromosome"/>
</dbReference>
<evidence type="ECO:0000313" key="2">
    <source>
        <dbReference type="Proteomes" id="UP000315082"/>
    </source>
</evidence>
<evidence type="ECO:0000313" key="1">
    <source>
        <dbReference type="EMBL" id="QDV70558.1"/>
    </source>
</evidence>
<reference evidence="1 2" key="1">
    <citation type="submission" date="2019-02" db="EMBL/GenBank/DDBJ databases">
        <title>Deep-cultivation of Planctomycetes and their phenomic and genomic characterization uncovers novel biology.</title>
        <authorList>
            <person name="Wiegand S."/>
            <person name="Jogler M."/>
            <person name="Boedeker C."/>
            <person name="Pinto D."/>
            <person name="Vollmers J."/>
            <person name="Rivas-Marin E."/>
            <person name="Kohn T."/>
            <person name="Peeters S.H."/>
            <person name="Heuer A."/>
            <person name="Rast P."/>
            <person name="Oberbeckmann S."/>
            <person name="Bunk B."/>
            <person name="Jeske O."/>
            <person name="Meyerdierks A."/>
            <person name="Storesund J.E."/>
            <person name="Kallscheuer N."/>
            <person name="Luecker S."/>
            <person name="Lage O.M."/>
            <person name="Pohl T."/>
            <person name="Merkel B.J."/>
            <person name="Hornburger P."/>
            <person name="Mueller R.-W."/>
            <person name="Bruemmer F."/>
            <person name="Labrenz M."/>
            <person name="Spormann A.M."/>
            <person name="Op den Camp H."/>
            <person name="Overmann J."/>
            <person name="Amann R."/>
            <person name="Jetten M.S.M."/>
            <person name="Mascher T."/>
            <person name="Medema M.H."/>
            <person name="Devos D.P."/>
            <person name="Kaster A.-K."/>
            <person name="Ovreas L."/>
            <person name="Rohde M."/>
            <person name="Galperin M.Y."/>
            <person name="Jogler C."/>
        </authorList>
    </citation>
    <scope>NUCLEOTIDE SEQUENCE [LARGE SCALE GENOMIC DNA]</scope>
    <source>
        <strain evidence="1 2">Poly24</strain>
    </source>
</reference>
<organism evidence="1 2">
    <name type="scientific">Rosistilla carotiformis</name>
    <dbReference type="NCBI Taxonomy" id="2528017"/>
    <lineage>
        <taxon>Bacteria</taxon>
        <taxon>Pseudomonadati</taxon>
        <taxon>Planctomycetota</taxon>
        <taxon>Planctomycetia</taxon>
        <taxon>Pirellulales</taxon>
        <taxon>Pirellulaceae</taxon>
        <taxon>Rosistilla</taxon>
    </lineage>
</organism>
<sequence>MDSRTAADARRPTDRQLLRFKRSIQTRNQSTLRRLTRVFPLDHPVADMHDTVGTLGHFAAMGDND</sequence>
<dbReference type="KEGG" id="rcf:Poly24_42820"/>